<dbReference type="PANTHER" id="PTHR22870:SF408">
    <property type="entry name" value="OS09G0560450 PROTEIN"/>
    <property type="match status" value="1"/>
</dbReference>
<dbReference type="Pfam" id="PF00415">
    <property type="entry name" value="RCC1"/>
    <property type="match status" value="3"/>
</dbReference>
<dbReference type="Gene3D" id="2.130.10.30">
    <property type="entry name" value="Regulator of chromosome condensation 1/beta-lactamase-inhibitor protein II"/>
    <property type="match status" value="1"/>
</dbReference>
<gene>
    <name evidence="2" type="ORF">METZ01_LOCUS185297</name>
</gene>
<dbReference type="PROSITE" id="PS50012">
    <property type="entry name" value="RCC1_3"/>
    <property type="match status" value="3"/>
</dbReference>
<reference evidence="2" key="1">
    <citation type="submission" date="2018-05" db="EMBL/GenBank/DDBJ databases">
        <authorList>
            <person name="Lanie J.A."/>
            <person name="Ng W.-L."/>
            <person name="Kazmierczak K.M."/>
            <person name="Andrzejewski T.M."/>
            <person name="Davidsen T.M."/>
            <person name="Wayne K.J."/>
            <person name="Tettelin H."/>
            <person name="Glass J.I."/>
            <person name="Rusch D."/>
            <person name="Podicherti R."/>
            <person name="Tsui H.-C.T."/>
            <person name="Winkler M.E."/>
        </authorList>
    </citation>
    <scope>NUCLEOTIDE SEQUENCE</scope>
</reference>
<proteinExistence type="predicted"/>
<evidence type="ECO:0000313" key="2">
    <source>
        <dbReference type="EMBL" id="SVB32443.1"/>
    </source>
</evidence>
<evidence type="ECO:0000256" key="1">
    <source>
        <dbReference type="ARBA" id="ARBA00022737"/>
    </source>
</evidence>
<dbReference type="InterPro" id="IPR000408">
    <property type="entry name" value="Reg_chr_condens"/>
</dbReference>
<keyword evidence="1" id="KW-0677">Repeat</keyword>
<accession>A0A382D4G3</accession>
<dbReference type="AlphaFoldDB" id="A0A382D4G3"/>
<organism evidence="2">
    <name type="scientific">marine metagenome</name>
    <dbReference type="NCBI Taxonomy" id="408172"/>
    <lineage>
        <taxon>unclassified sequences</taxon>
        <taxon>metagenomes</taxon>
        <taxon>ecological metagenomes</taxon>
    </lineage>
</organism>
<dbReference type="SUPFAM" id="SSF50985">
    <property type="entry name" value="RCC1/BLIP-II"/>
    <property type="match status" value="1"/>
</dbReference>
<dbReference type="InterPro" id="IPR009091">
    <property type="entry name" value="RCC1/BLIP-II"/>
</dbReference>
<dbReference type="InterPro" id="IPR051210">
    <property type="entry name" value="Ub_ligase/GEF_domain"/>
</dbReference>
<dbReference type="PANTHER" id="PTHR22870">
    <property type="entry name" value="REGULATOR OF CHROMOSOME CONDENSATION"/>
    <property type="match status" value="1"/>
</dbReference>
<name>A0A382D4G3_9ZZZZ</name>
<dbReference type="EMBL" id="UINC01037245">
    <property type="protein sequence ID" value="SVB32443.1"/>
    <property type="molecule type" value="Genomic_DNA"/>
</dbReference>
<sequence length="240" mass="25729">MAVQQYLMMGQASVQRKIITGSLWMWGQNNAGQLGLGHDTNAAHLQTGEGEFWGDIPHQVGSLTDWQNTFSCGNGYYQVVLTVKSDGTLWGWGQNNVGMLGLGDTTSRCSPTQVGSDTDWAEVIITSGNACFGIKTTGALYAWGDGVSGRLGLSSTTDYSSPVQVGSLTDWAHICQIGAGGRIVALKTDGTMWQWGSNWTTWHDGHFSSPVQVGTDTDWTDVMAAGYSAAYQINMAVKEA</sequence>
<protein>
    <submittedName>
        <fullName evidence="2">Uncharacterized protein</fullName>
    </submittedName>
</protein>